<dbReference type="CDD" id="cd02440">
    <property type="entry name" value="AdoMet_MTases"/>
    <property type="match status" value="1"/>
</dbReference>
<evidence type="ECO:0000256" key="1">
    <source>
        <dbReference type="ARBA" id="ARBA00001541"/>
    </source>
</evidence>
<dbReference type="InterPro" id="IPR050903">
    <property type="entry name" value="Bact_Chemotaxis_MeTrfase"/>
</dbReference>
<dbReference type="Pfam" id="PF01739">
    <property type="entry name" value="CheR"/>
    <property type="match status" value="1"/>
</dbReference>
<dbReference type="InterPro" id="IPR036804">
    <property type="entry name" value="CheR_N_sf"/>
</dbReference>
<proteinExistence type="predicted"/>
<dbReference type="InterPro" id="IPR022641">
    <property type="entry name" value="CheR_N"/>
</dbReference>
<keyword evidence="3" id="KW-0489">Methyltransferase</keyword>
<evidence type="ECO:0000259" key="7">
    <source>
        <dbReference type="PROSITE" id="PS50123"/>
    </source>
</evidence>
<dbReference type="EC" id="2.1.1.80" evidence="2"/>
<feature type="compositionally biased region" description="Low complexity" evidence="6">
    <location>
        <begin position="294"/>
        <end position="329"/>
    </location>
</feature>
<dbReference type="SUPFAM" id="SSF47757">
    <property type="entry name" value="Chemotaxis receptor methyltransferase CheR, N-terminal domain"/>
    <property type="match status" value="1"/>
</dbReference>
<dbReference type="Gene3D" id="3.40.50.150">
    <property type="entry name" value="Vaccinia Virus protein VP39"/>
    <property type="match status" value="1"/>
</dbReference>
<name>A0ABS5ZF61_9GAMM</name>
<reference evidence="8 9" key="1">
    <citation type="submission" date="2021-04" db="EMBL/GenBank/DDBJ databases">
        <authorList>
            <person name="Pira H."/>
            <person name="Risdian C."/>
            <person name="Wink J."/>
        </authorList>
    </citation>
    <scope>NUCLEOTIDE SEQUENCE [LARGE SCALE GENOMIC DNA]</scope>
    <source>
        <strain evidence="8 9">WH53</strain>
    </source>
</reference>
<gene>
    <name evidence="8" type="ORF">KCG35_16715</name>
</gene>
<feature type="compositionally biased region" description="Polar residues" evidence="6">
    <location>
        <begin position="330"/>
        <end position="348"/>
    </location>
</feature>
<protein>
    <recommendedName>
        <fullName evidence="2">protein-glutamate O-methyltransferase</fullName>
        <ecNumber evidence="2">2.1.1.80</ecNumber>
    </recommendedName>
</protein>
<dbReference type="RefSeq" id="WP_215820938.1">
    <property type="nucleotide sequence ID" value="NZ_JAGSOY010000046.1"/>
</dbReference>
<keyword evidence="5" id="KW-0949">S-adenosyl-L-methionine</keyword>
<dbReference type="PROSITE" id="PS50123">
    <property type="entry name" value="CHER"/>
    <property type="match status" value="1"/>
</dbReference>
<evidence type="ECO:0000256" key="3">
    <source>
        <dbReference type="ARBA" id="ARBA00022603"/>
    </source>
</evidence>
<dbReference type="PANTHER" id="PTHR24422:SF21">
    <property type="entry name" value="CHEMOTAXIS PROTEIN METHYLTRANSFERASE 1"/>
    <property type="match status" value="1"/>
</dbReference>
<accession>A0ABS5ZF61</accession>
<comment type="caution">
    <text evidence="8">The sequence shown here is derived from an EMBL/GenBank/DDBJ whole genome shotgun (WGS) entry which is preliminary data.</text>
</comment>
<dbReference type="Gene3D" id="1.10.155.10">
    <property type="entry name" value="Chemotaxis receptor methyltransferase CheR, N-terminal domain"/>
    <property type="match status" value="1"/>
</dbReference>
<dbReference type="InterPro" id="IPR022642">
    <property type="entry name" value="CheR_C"/>
</dbReference>
<sequence>MAEFGSQPKRTVPTNDFDVFSLFLEKSSGIVLGKNKEYLVKSRLRKILAENNINSLTELVSQIERNPRGDLRGKVIDAMTTNETLWFRDNYPYDVLKNRILPELVKERRQQNIRIWSAACSTGQEPYSIAMAIDEFERNNLGMLKGDVKIVATDLSSKVMAEAMAGEYDSLALGRGLSDERLQRYFTALQGKRWVVKPHIKQRVEFRIINLQESYASLGKFDIVFCRNVLIYFSAELKLDILSRIYKTLKPGGFLFLGASEALNGLSDLYEMVQCRPGIMYMVKPNNADVFARAGKSASRTKTSTTGTKTVTPRTTSSVATSATTQKSTGITPSATRSTPPAKPSSNKPEPFKR</sequence>
<evidence type="ECO:0000256" key="4">
    <source>
        <dbReference type="ARBA" id="ARBA00022679"/>
    </source>
</evidence>
<dbReference type="PRINTS" id="PR00996">
    <property type="entry name" value="CHERMTFRASE"/>
</dbReference>
<evidence type="ECO:0000313" key="9">
    <source>
        <dbReference type="Proteomes" id="UP000690515"/>
    </source>
</evidence>
<dbReference type="SUPFAM" id="SSF53335">
    <property type="entry name" value="S-adenosyl-L-methionine-dependent methyltransferases"/>
    <property type="match status" value="1"/>
</dbReference>
<evidence type="ECO:0000313" key="8">
    <source>
        <dbReference type="EMBL" id="MBU2712712.1"/>
    </source>
</evidence>
<dbReference type="PANTHER" id="PTHR24422">
    <property type="entry name" value="CHEMOTAXIS PROTEIN METHYLTRANSFERASE"/>
    <property type="match status" value="1"/>
</dbReference>
<evidence type="ECO:0000256" key="6">
    <source>
        <dbReference type="SAM" id="MobiDB-lite"/>
    </source>
</evidence>
<dbReference type="Proteomes" id="UP000690515">
    <property type="component" value="Unassembled WGS sequence"/>
</dbReference>
<feature type="region of interest" description="Disordered" evidence="6">
    <location>
        <begin position="294"/>
        <end position="354"/>
    </location>
</feature>
<feature type="domain" description="CheR-type methyltransferase" evidence="7">
    <location>
        <begin position="16"/>
        <end position="286"/>
    </location>
</feature>
<keyword evidence="4" id="KW-0808">Transferase</keyword>
<dbReference type="InterPro" id="IPR029063">
    <property type="entry name" value="SAM-dependent_MTases_sf"/>
</dbReference>
<dbReference type="SMART" id="SM00138">
    <property type="entry name" value="MeTrc"/>
    <property type="match status" value="1"/>
</dbReference>
<evidence type="ECO:0000256" key="5">
    <source>
        <dbReference type="ARBA" id="ARBA00022691"/>
    </source>
</evidence>
<organism evidence="8 9">
    <name type="scientific">Zooshikella harenae</name>
    <dbReference type="NCBI Taxonomy" id="2827238"/>
    <lineage>
        <taxon>Bacteria</taxon>
        <taxon>Pseudomonadati</taxon>
        <taxon>Pseudomonadota</taxon>
        <taxon>Gammaproteobacteria</taxon>
        <taxon>Oceanospirillales</taxon>
        <taxon>Zooshikellaceae</taxon>
        <taxon>Zooshikella</taxon>
    </lineage>
</organism>
<keyword evidence="9" id="KW-1185">Reference proteome</keyword>
<comment type="catalytic activity">
    <reaction evidence="1">
        <text>L-glutamyl-[protein] + S-adenosyl-L-methionine = [protein]-L-glutamate 5-O-methyl ester + S-adenosyl-L-homocysteine</text>
        <dbReference type="Rhea" id="RHEA:24452"/>
        <dbReference type="Rhea" id="RHEA-COMP:10208"/>
        <dbReference type="Rhea" id="RHEA-COMP:10311"/>
        <dbReference type="ChEBI" id="CHEBI:29973"/>
        <dbReference type="ChEBI" id="CHEBI:57856"/>
        <dbReference type="ChEBI" id="CHEBI:59789"/>
        <dbReference type="ChEBI" id="CHEBI:82795"/>
        <dbReference type="EC" id="2.1.1.80"/>
    </reaction>
</comment>
<dbReference type="EMBL" id="JAGSOY010000046">
    <property type="protein sequence ID" value="MBU2712712.1"/>
    <property type="molecule type" value="Genomic_DNA"/>
</dbReference>
<dbReference type="InterPro" id="IPR000780">
    <property type="entry name" value="CheR_MeTrfase"/>
</dbReference>
<dbReference type="Pfam" id="PF03705">
    <property type="entry name" value="CheR_N"/>
    <property type="match status" value="1"/>
</dbReference>
<evidence type="ECO:0000256" key="2">
    <source>
        <dbReference type="ARBA" id="ARBA00012534"/>
    </source>
</evidence>